<dbReference type="PANTHER" id="PTHR11475:SF125">
    <property type="entry name" value="GH11385P"/>
    <property type="match status" value="1"/>
</dbReference>
<keyword evidence="1 4" id="KW-0575">Peroxidase</keyword>
<keyword evidence="2" id="KW-0732">Signal</keyword>
<dbReference type="Gene3D" id="1.10.640.10">
    <property type="entry name" value="Haem peroxidase domain superfamily, animal type"/>
    <property type="match status" value="1"/>
</dbReference>
<feature type="chain" id="PRO_5039215091" evidence="2">
    <location>
        <begin position="19"/>
        <end position="712"/>
    </location>
</feature>
<keyword evidence="3" id="KW-1185">Reference proteome</keyword>
<dbReference type="PRINTS" id="PR00457">
    <property type="entry name" value="ANPEROXIDASE"/>
</dbReference>
<dbReference type="GO" id="GO:0004601">
    <property type="term" value="F:peroxidase activity"/>
    <property type="evidence" value="ECO:0007669"/>
    <property type="project" value="UniProtKB-KW"/>
</dbReference>
<evidence type="ECO:0000256" key="1">
    <source>
        <dbReference type="ARBA" id="ARBA00022559"/>
    </source>
</evidence>
<keyword evidence="1 4" id="KW-0560">Oxidoreductase</keyword>
<evidence type="ECO:0000256" key="2">
    <source>
        <dbReference type="SAM" id="SignalP"/>
    </source>
</evidence>
<evidence type="ECO:0000313" key="3">
    <source>
        <dbReference type="Proteomes" id="UP000092443"/>
    </source>
</evidence>
<dbReference type="PROSITE" id="PS50292">
    <property type="entry name" value="PEROXIDASE_3"/>
    <property type="match status" value="1"/>
</dbReference>
<sequence>MFSRSWIIFIFQVQLLRGSTIDYSFRDGVCLSKKTFISEKEWEVINSLTSDDWEGFLTDAIQSYNQEQRLEKNLLKRRVIVENGSISHTQLLDTLPSGGAQRKSSISEKILKASLNAYHSKCAPLNISGDKCAVMLSKKKLPRNNDLTKQCEEMLHNQPMDYLHSFRRLLPRHYKDGFHQMFNHLPNPLLISQKLQELGRGKEEQQFDDSNKSLAIIQWAQFIEHDLSKPVVMSMYDGSSIECCDNRNHKLQPRYRHPACAPLLSEDISLKYGPDTCLTYVRSALTVGDNCTFAAPEKFNQATPTLDLSQLYGSADEEQKLMRSYKDGLLKSTNSLKRGDELLPLVPNERMHKFCSIKEADMNKQLCFMAGDSRVNNNPYTIVIYTIFMRNHNRIARKLKIKYPQWNDEMLFEKAKTINILMYRHIVFEQWLPEVIGNSLASNINKKIIRDNEQQISNEFGVAGIRFFFSMIPNILRNSDHLVEYTILSSRSGEKHVSPPPIITYSSNVFALKKEIYNPTFQYTTKKFNDVLYSLLHQKAIKMDATYENSLLTNFMRDLPPTHWDILAFDIQRNRDHGLKPYVKYLEECKKTNINNWNDLGKFIALKELNKLKNAYRNFMDIDLIVGGISESAAPNATVGPTFQCIIAEQFSKLRYQDEAWSELFALINELKGISAADLLCANSNLVYVPSNIFRIFSKNNPSVQCSDSLKQ</sequence>
<dbReference type="KEGG" id="gfs:119641752"/>
<name>A0A9C5ZD69_9MUSC</name>
<proteinExistence type="predicted"/>
<accession>A0A9C5ZD69</accession>
<dbReference type="GO" id="GO:0020037">
    <property type="term" value="F:heme binding"/>
    <property type="evidence" value="ECO:0007669"/>
    <property type="project" value="InterPro"/>
</dbReference>
<dbReference type="GO" id="GO:0006979">
    <property type="term" value="P:response to oxidative stress"/>
    <property type="evidence" value="ECO:0007669"/>
    <property type="project" value="InterPro"/>
</dbReference>
<protein>
    <submittedName>
        <fullName evidence="4">Peroxidase isoform X1</fullName>
    </submittedName>
</protein>
<feature type="signal peptide" evidence="2">
    <location>
        <begin position="1"/>
        <end position="18"/>
    </location>
</feature>
<dbReference type="SUPFAM" id="SSF48113">
    <property type="entry name" value="Heme-dependent peroxidases"/>
    <property type="match status" value="1"/>
</dbReference>
<dbReference type="AlphaFoldDB" id="A0A9C5ZD69"/>
<dbReference type="Proteomes" id="UP000092443">
    <property type="component" value="Unplaced"/>
</dbReference>
<dbReference type="RefSeq" id="XP_037896516.1">
    <property type="nucleotide sequence ID" value="XM_038040588.1"/>
</dbReference>
<evidence type="ECO:0000313" key="4">
    <source>
        <dbReference type="RefSeq" id="XP_037896516.1"/>
    </source>
</evidence>
<dbReference type="Pfam" id="PF03098">
    <property type="entry name" value="An_peroxidase"/>
    <property type="match status" value="1"/>
</dbReference>
<organism evidence="3 4">
    <name type="scientific">Glossina fuscipes</name>
    <dbReference type="NCBI Taxonomy" id="7396"/>
    <lineage>
        <taxon>Eukaryota</taxon>
        <taxon>Metazoa</taxon>
        <taxon>Ecdysozoa</taxon>
        <taxon>Arthropoda</taxon>
        <taxon>Hexapoda</taxon>
        <taxon>Insecta</taxon>
        <taxon>Pterygota</taxon>
        <taxon>Neoptera</taxon>
        <taxon>Endopterygota</taxon>
        <taxon>Diptera</taxon>
        <taxon>Brachycera</taxon>
        <taxon>Muscomorpha</taxon>
        <taxon>Hippoboscoidea</taxon>
        <taxon>Glossinidae</taxon>
        <taxon>Glossina</taxon>
    </lineage>
</organism>
<dbReference type="InterPro" id="IPR010255">
    <property type="entry name" value="Haem_peroxidase_sf"/>
</dbReference>
<dbReference type="InterPro" id="IPR019791">
    <property type="entry name" value="Haem_peroxidase_animal"/>
</dbReference>
<dbReference type="InterPro" id="IPR037120">
    <property type="entry name" value="Haem_peroxidase_sf_animal"/>
</dbReference>
<gene>
    <name evidence="4" type="primary">LOC119641752</name>
</gene>
<reference evidence="4" key="1">
    <citation type="submission" date="2025-08" db="UniProtKB">
        <authorList>
            <consortium name="RefSeq"/>
        </authorList>
    </citation>
    <scope>IDENTIFICATION</scope>
    <source>
        <tissue evidence="4">Whole body pupa</tissue>
    </source>
</reference>
<dbReference type="GeneID" id="119641752"/>
<dbReference type="PANTHER" id="PTHR11475">
    <property type="entry name" value="OXIDASE/PEROXIDASE"/>
    <property type="match status" value="1"/>
</dbReference>